<dbReference type="Gene3D" id="3.80.10.10">
    <property type="entry name" value="Ribonuclease Inhibitor"/>
    <property type="match status" value="4"/>
</dbReference>
<feature type="chain" id="PRO_5047331287" evidence="2">
    <location>
        <begin position="27"/>
        <end position="1123"/>
    </location>
</feature>
<dbReference type="InterPro" id="IPR032675">
    <property type="entry name" value="LRR_dom_sf"/>
</dbReference>
<proteinExistence type="predicted"/>
<dbReference type="SUPFAM" id="SSF49373">
    <property type="entry name" value="Invasin/intimin cell-adhesion fragments"/>
    <property type="match status" value="1"/>
</dbReference>
<dbReference type="InterPro" id="IPR042229">
    <property type="entry name" value="Listeria/Bacterioides_rpt_sf"/>
</dbReference>
<keyword evidence="2" id="KW-0732">Signal</keyword>
<dbReference type="Gene3D" id="2.60.40.4270">
    <property type="entry name" value="Listeria-Bacteroides repeat domain"/>
    <property type="match status" value="1"/>
</dbReference>
<dbReference type="Pfam" id="PF14478">
    <property type="entry name" value="DUF4430"/>
    <property type="match status" value="1"/>
</dbReference>
<evidence type="ECO:0000256" key="2">
    <source>
        <dbReference type="SAM" id="SignalP"/>
    </source>
</evidence>
<comment type="subcellular location">
    <subcellularLocation>
        <location evidence="1">Cell envelope</location>
    </subcellularLocation>
</comment>
<dbReference type="NCBIfam" id="TIGR02543">
    <property type="entry name" value="List_Bact_rpt"/>
    <property type="match status" value="1"/>
</dbReference>
<dbReference type="SMART" id="SM00635">
    <property type="entry name" value="BID_2"/>
    <property type="match status" value="1"/>
</dbReference>
<dbReference type="InterPro" id="IPR027954">
    <property type="entry name" value="Transcobalamin-like_C"/>
</dbReference>
<evidence type="ECO:0000259" key="3">
    <source>
        <dbReference type="SMART" id="SM00635"/>
    </source>
</evidence>
<protein>
    <submittedName>
        <fullName evidence="4">Leucine-rich repeat protein</fullName>
    </submittedName>
</protein>
<dbReference type="InterPro" id="IPR008964">
    <property type="entry name" value="Invasin/intimin_cell_adhesion"/>
</dbReference>
<keyword evidence="5" id="KW-1185">Reference proteome</keyword>
<dbReference type="Pfam" id="PF02368">
    <property type="entry name" value="Big_2"/>
    <property type="match status" value="1"/>
</dbReference>
<dbReference type="Pfam" id="PF13306">
    <property type="entry name" value="LRR_5"/>
    <property type="match status" value="4"/>
</dbReference>
<dbReference type="InterPro" id="IPR053139">
    <property type="entry name" value="Surface_bspA-like"/>
</dbReference>
<sequence length="1123" mass="122251">MKKKLLSILVSFMMIFNLFTPFASYAEETTETDPQENYIVFDVEKFILGLGYVQEPILVPFEKGENCAQILASVLGEDNITYTGSLTSGFYLSRLADEDDTEIDGYSKGRTKDGWLGEFDYTQFSGWMYCVNSTFPNVGMSSYNPKNGDVMRVQFTANGYGADVGGGFGTSAKVANKDKLTTALANINSATNKNKLLSYKNIRAAYKKANDVMSVIGASQSDVDSATTELNEAVANVESDTSATPLTGITLDQQSKEMTVGETVQLKATITPSDTTDDKTITWKTSKSAIATVDDKGLVTAAGEGSCKIYAYAGGYRATFEVTTKKEDESKDFVIEDGVLKQYNGTKEEITIPDTVTSIADGVFKSNKTIKKVTIPDTVTSMGDSVFAYCTSLTSANIPNGLTTIPKETFRGCSALKDVTIPESITIIGSDAFCACSALKSVKLPSKLTTIESSAFYHSALNKFDIPDSVTSIGSYAFTNCKLSGEITLPSSLKTISRGAFSSCIYLKTVNIPASVDTIEGEAFKNCPFLVSIKVMDKTYEDENVIDLSNVTTLQDGVFYDDETIEKVLLNDNLATISGQTFYNCTSLKEIELPKGLTEIKTKAFYNCQNLKTLTLSKSVKTVASDITANATSLTDIFVEEGNENYQDSNGVLFTKAGQLVIYPQAKTTETFVIPEGATSLSTIKNDYVKKIVIPTSVKTVYGNPYSNCPNLESIEVIEGNANLKAVDGVLYTVSGDTVQKLVSYPSNKQGEEYTVLEGCVGMMSDALSTTVNLKTITVPTTLEKIGYGSIGSKSSVTTINVPNGVTKIPNNIFSDCSSIKNINLPESIESIGNGAFNSCSSLESITIPKGVKSIGNIAFAYCYKLKEVKVYSKDVTIGNNCFNSTDSNITFYGYPKSTIEEYAKANNKNFVAFDAVTVKFDADNGEDVEEKTLLTGKEVLDYTPQAPTKEGYTFVGWYKDTDDITTEYKTGLTYTEDVTYKAKYAHVTMLGAQGKLVSDGKSGIRFGTKIYNDGDEIIEKGTLILPVSFLNEGEGLRLDTPKVAKSVGKVNYEVNKDENYVTYLGTIINIPEAQFHRQMTAAAYVIYKDKAGNKYTVYSQYPNESTSVYDLLGNNVDWNEVW</sequence>
<accession>A0ABS8CVK7</accession>
<dbReference type="InterPro" id="IPR003343">
    <property type="entry name" value="Big_2"/>
</dbReference>
<feature type="signal peptide" evidence="2">
    <location>
        <begin position="1"/>
        <end position="26"/>
    </location>
</feature>
<gene>
    <name evidence="4" type="ORF">LIP50_04715</name>
</gene>
<dbReference type="InterPro" id="IPR013378">
    <property type="entry name" value="InlB-like_B-rpt"/>
</dbReference>
<evidence type="ECO:0000313" key="5">
    <source>
        <dbReference type="Proteomes" id="UP001299409"/>
    </source>
</evidence>
<dbReference type="RefSeq" id="WP_226914778.1">
    <property type="nucleotide sequence ID" value="NZ_JAJBMB010000003.1"/>
</dbReference>
<evidence type="ECO:0000313" key="4">
    <source>
        <dbReference type="EMBL" id="MCB5445503.1"/>
    </source>
</evidence>
<dbReference type="SUPFAM" id="SSF52058">
    <property type="entry name" value="L domain-like"/>
    <property type="match status" value="1"/>
</dbReference>
<organism evidence="4 5">
    <name type="scientific">Intestinibacter bartlettii</name>
    <dbReference type="NCBI Taxonomy" id="261299"/>
    <lineage>
        <taxon>Bacteria</taxon>
        <taxon>Bacillati</taxon>
        <taxon>Bacillota</taxon>
        <taxon>Clostridia</taxon>
        <taxon>Peptostreptococcales</taxon>
        <taxon>Peptostreptococcaceae</taxon>
        <taxon>Intestinibacter</taxon>
    </lineage>
</organism>
<evidence type="ECO:0000256" key="1">
    <source>
        <dbReference type="ARBA" id="ARBA00004196"/>
    </source>
</evidence>
<name>A0ABS8CVK7_9FIRM</name>
<dbReference type="Proteomes" id="UP001299409">
    <property type="component" value="Unassembled WGS sequence"/>
</dbReference>
<feature type="domain" description="BIG2" evidence="3">
    <location>
        <begin position="245"/>
        <end position="323"/>
    </location>
</feature>
<dbReference type="Gene3D" id="2.60.40.1080">
    <property type="match status" value="1"/>
</dbReference>
<dbReference type="EMBL" id="JAJBMB010000003">
    <property type="protein sequence ID" value="MCB5445503.1"/>
    <property type="molecule type" value="Genomic_DNA"/>
</dbReference>
<dbReference type="PANTHER" id="PTHR45661">
    <property type="entry name" value="SURFACE ANTIGEN"/>
    <property type="match status" value="1"/>
</dbReference>
<dbReference type="PANTHER" id="PTHR45661:SF3">
    <property type="entry name" value="IG-LIKE DOMAIN-CONTAINING PROTEIN"/>
    <property type="match status" value="1"/>
</dbReference>
<comment type="caution">
    <text evidence="4">The sequence shown here is derived from an EMBL/GenBank/DDBJ whole genome shotgun (WGS) entry which is preliminary data.</text>
</comment>
<reference evidence="4 5" key="1">
    <citation type="submission" date="2021-10" db="EMBL/GenBank/DDBJ databases">
        <title>Collection of gut derived symbiotic bacterial strains cultured from healthy donors.</title>
        <authorList>
            <person name="Lin H."/>
            <person name="Littmann E."/>
            <person name="Claire K."/>
            <person name="Pamer E."/>
        </authorList>
    </citation>
    <scope>NUCLEOTIDE SEQUENCE [LARGE SCALE GENOMIC DNA]</scope>
    <source>
        <strain evidence="4 5">MSK.17.68</strain>
    </source>
</reference>
<dbReference type="Pfam" id="PF09479">
    <property type="entry name" value="Flg_new"/>
    <property type="match status" value="1"/>
</dbReference>
<dbReference type="InterPro" id="IPR026906">
    <property type="entry name" value="LRR_5"/>
</dbReference>